<evidence type="ECO:0000313" key="2">
    <source>
        <dbReference type="EMBL" id="RYQ20287.1"/>
    </source>
</evidence>
<accession>A0A4Q5A7M9</accession>
<reference evidence="2 3" key="1">
    <citation type="submission" date="2018-12" db="EMBL/GenBank/DDBJ databases">
        <title>Unveiling genomic diversity among members of the Bifidobacterium pseudolongum species, a widely distributed gut commensal of the animal kingdom.</title>
        <authorList>
            <person name="Lugli G.A."/>
            <person name="Duranti S."/>
            <person name="Albert K."/>
            <person name="Mancabelli L."/>
            <person name="Napoli S."/>
            <person name="Viappiani A."/>
            <person name="Anzalone R."/>
            <person name="Longhi G."/>
            <person name="Milani C."/>
            <person name="Turroni F."/>
            <person name="Alessandri G."/>
            <person name="Sela D.A."/>
            <person name="Van Sinderen D."/>
            <person name="Ventura M."/>
        </authorList>
    </citation>
    <scope>NUCLEOTIDE SEQUENCE [LARGE SCALE GENOMIC DNA]</scope>
    <source>
        <strain evidence="2 3">2054B</strain>
    </source>
</reference>
<comment type="caution">
    <text evidence="2">The sequence shown here is derived from an EMBL/GenBank/DDBJ whole genome shotgun (WGS) entry which is preliminary data.</text>
</comment>
<name>A0A4Q5A7M9_9BIFI</name>
<dbReference type="EMBL" id="RYUN01000007">
    <property type="protein sequence ID" value="RYQ20287.1"/>
    <property type="molecule type" value="Genomic_DNA"/>
</dbReference>
<dbReference type="Pfam" id="PF12728">
    <property type="entry name" value="HTH_17"/>
    <property type="match status" value="1"/>
</dbReference>
<protein>
    <submittedName>
        <fullName evidence="2">DNA binding domain, excisionase family</fullName>
    </submittedName>
</protein>
<gene>
    <name evidence="2" type="ORF">PG2054B_0741</name>
</gene>
<sequence length="85" mass="9567">MHPSVLPRRIASVMTDSKKTPYVPIENRPLLGVDEVEALTGVPAKIIRANVRNGLLKACMAGSTTMRIRRRDLDEWLDMLPAWRA</sequence>
<dbReference type="Proteomes" id="UP000294221">
    <property type="component" value="Unassembled WGS sequence"/>
</dbReference>
<dbReference type="InterPro" id="IPR041657">
    <property type="entry name" value="HTH_17"/>
</dbReference>
<dbReference type="AlphaFoldDB" id="A0A4Q5A7M9"/>
<evidence type="ECO:0000259" key="1">
    <source>
        <dbReference type="Pfam" id="PF12728"/>
    </source>
</evidence>
<proteinExistence type="predicted"/>
<feature type="domain" description="Helix-turn-helix" evidence="1">
    <location>
        <begin position="30"/>
        <end position="78"/>
    </location>
</feature>
<evidence type="ECO:0000313" key="3">
    <source>
        <dbReference type="Proteomes" id="UP000294221"/>
    </source>
</evidence>
<organism evidence="2 3">
    <name type="scientific">Bifidobacterium pseudolongum subsp. pseudolongum</name>
    <dbReference type="NCBI Taxonomy" id="31954"/>
    <lineage>
        <taxon>Bacteria</taxon>
        <taxon>Bacillati</taxon>
        <taxon>Actinomycetota</taxon>
        <taxon>Actinomycetes</taxon>
        <taxon>Bifidobacteriales</taxon>
        <taxon>Bifidobacteriaceae</taxon>
        <taxon>Bifidobacterium</taxon>
    </lineage>
</organism>